<gene>
    <name evidence="2" type="ORF">EV645_3205</name>
</gene>
<evidence type="ECO:0000259" key="1">
    <source>
        <dbReference type="Pfam" id="PF13338"/>
    </source>
</evidence>
<sequence length="315" mass="35099">MNQRLRLIAQQQGGVFSRRQALASGCTHEQIVRCLRNGSWEQIRRGQYAEVLDLTVLPPWERARTTHLRQVHAVMNAMRPGTVAVSHQSALVLHGLPIWGLDLSRVHVTRVDGRSGGVVAGVQHHLGVLTDADLDVVDGLLVTSIARATVESACTASFEVAVIGVDAALRTGHLGEDEVRRLRSVTAFWPGSVTAREALRFGNGLSESVGESRLRVLMYERGLPQPRLQTEFRDRFGPIGRVDFDFDGYQTVVEFDGVLKYGGGSPEVLIREKRREDRLRAIGLTVIRTDWSDLDRPAELAADMFRVLEPRRRRA</sequence>
<dbReference type="AlphaFoldDB" id="A0A4Q7WYK9"/>
<accession>A0A4Q7WYK9</accession>
<dbReference type="Proteomes" id="UP000292027">
    <property type="component" value="Unassembled WGS sequence"/>
</dbReference>
<comment type="caution">
    <text evidence="2">The sequence shown here is derived from an EMBL/GenBank/DDBJ whole genome shotgun (WGS) entry which is preliminary data.</text>
</comment>
<proteinExistence type="predicted"/>
<reference evidence="2 3" key="1">
    <citation type="journal article" date="2015" name="Stand. Genomic Sci.">
        <title>Genomic Encyclopedia of Bacterial and Archaeal Type Strains, Phase III: the genomes of soil and plant-associated and newly described type strains.</title>
        <authorList>
            <person name="Whitman W.B."/>
            <person name="Woyke T."/>
            <person name="Klenk H.P."/>
            <person name="Zhou Y."/>
            <person name="Lilburn T.G."/>
            <person name="Beck B.J."/>
            <person name="De Vos P."/>
            <person name="Vandamme P."/>
            <person name="Eisen J.A."/>
            <person name="Garrity G."/>
            <person name="Hugenholtz P."/>
            <person name="Kyrpides N.C."/>
        </authorList>
    </citation>
    <scope>NUCLEOTIDE SEQUENCE [LARGE SCALE GENOMIC DNA]</scope>
    <source>
        <strain evidence="2 3">VKM Ac-2540</strain>
    </source>
</reference>
<dbReference type="InterPro" id="IPR025159">
    <property type="entry name" value="AbiEi_N"/>
</dbReference>
<keyword evidence="3" id="KW-1185">Reference proteome</keyword>
<dbReference type="OrthoDB" id="5143202at2"/>
<name>A0A4Q7WYK9_9ACTN</name>
<feature type="domain" description="AbiEi antitoxin N-terminal" evidence="1">
    <location>
        <begin position="3"/>
        <end position="49"/>
    </location>
</feature>
<dbReference type="EMBL" id="SHKR01000012">
    <property type="protein sequence ID" value="RZU15667.1"/>
    <property type="molecule type" value="Genomic_DNA"/>
</dbReference>
<dbReference type="RefSeq" id="WP_157997077.1">
    <property type="nucleotide sequence ID" value="NZ_SHKR01000012.1"/>
</dbReference>
<evidence type="ECO:0000313" key="3">
    <source>
        <dbReference type="Proteomes" id="UP000292027"/>
    </source>
</evidence>
<evidence type="ECO:0000313" key="2">
    <source>
        <dbReference type="EMBL" id="RZU15667.1"/>
    </source>
</evidence>
<dbReference type="Pfam" id="PF13338">
    <property type="entry name" value="AbiEi_4"/>
    <property type="match status" value="1"/>
</dbReference>
<protein>
    <submittedName>
        <fullName evidence="2">AbiEi antitoxin of type IV toxin-antitoxin system</fullName>
    </submittedName>
</protein>
<organism evidence="2 3">
    <name type="scientific">Kribbella rubisoli</name>
    <dbReference type="NCBI Taxonomy" id="3075929"/>
    <lineage>
        <taxon>Bacteria</taxon>
        <taxon>Bacillati</taxon>
        <taxon>Actinomycetota</taxon>
        <taxon>Actinomycetes</taxon>
        <taxon>Propionibacteriales</taxon>
        <taxon>Kribbellaceae</taxon>
        <taxon>Kribbella</taxon>
    </lineage>
</organism>